<sequence length="601" mass="65328">MFSIAREHQSARLRGLGVIEMARLSLSGNAKTRPEYKRRRTDMHARAALAFVGVESVQKLPQACRSALPHRAEGRTKVGYSNVGIDCSLEIRAFGHPNLHSKECSCRATPVSARREPHAPAIGGAEAPEQRPPNPFPSPEPRTGSVHTVESNSRRQPGSDSNSAPRETNEGPAVQKTEISDLATSPDRSPPNETTTPSRRTPAAERFTMATGPGGGFSISSFLDQIEGSGGPTVAANPSTNGRGSDIRRSANGGRDGASSSVRKERPAPIGVPGRGIEVKSNTASPLHTFTPPISRALDATQDAAERKRKLEENGADEPKKKSRFEGMTKEQKVAEIKRLKALKAAREASKANGSSARDGNGSGSAASNPNSPTTAEAPSRKPAKGSYAEIMERAKQIQATAPQPAKIVHHRKVEKKKISKPDKPDPATKKSTAGPSRASISKPSASSGITKQPAAKPSARLPPAKKPEPPRPSESRAKPKPSVEWSGTARPSAVAKPSSSKPTARPSERSRERERDEREYSRDRSWERERERSRYHSPVKRYRYVESDEDEYDSDDMEATGIDILEEEDFSREVGFREDLEAEKLEREIALKKAKKMGRR</sequence>
<feature type="compositionally biased region" description="Pro residues" evidence="3">
    <location>
        <begin position="130"/>
        <end position="140"/>
    </location>
</feature>
<feature type="compositionally biased region" description="Basic and acidic residues" evidence="3">
    <location>
        <begin position="420"/>
        <end position="429"/>
    </location>
</feature>
<feature type="compositionally biased region" description="Low complexity" evidence="3">
    <location>
        <begin position="351"/>
        <end position="372"/>
    </location>
</feature>
<evidence type="ECO:0000256" key="2">
    <source>
        <dbReference type="ARBA" id="ARBA00023054"/>
    </source>
</evidence>
<gene>
    <name evidence="4" type="ORF">Dda_7523</name>
</gene>
<reference evidence="4" key="1">
    <citation type="submission" date="2023-01" db="EMBL/GenBank/DDBJ databases">
        <title>The chitinases involved in constricting ring structure development in the nematode-trapping fungus Drechslerella dactyloides.</title>
        <authorList>
            <person name="Wang R."/>
            <person name="Zhang L."/>
            <person name="Tang P."/>
            <person name="Li S."/>
            <person name="Liang L."/>
        </authorList>
    </citation>
    <scope>NUCLEOTIDE SEQUENCE</scope>
    <source>
        <strain evidence="4">YMF1.00031</strain>
    </source>
</reference>
<comment type="similarity">
    <text evidence="1">Belongs to the SPT2 family.</text>
</comment>
<feature type="compositionally biased region" description="Low complexity" evidence="3">
    <location>
        <begin position="490"/>
        <end position="505"/>
    </location>
</feature>
<keyword evidence="2" id="KW-0175">Coiled coil</keyword>
<comment type="caution">
    <text evidence="4">The sequence shown here is derived from an EMBL/GenBank/DDBJ whole genome shotgun (WGS) entry which is preliminary data.</text>
</comment>
<dbReference type="Pfam" id="PF08243">
    <property type="entry name" value="SPT2"/>
    <property type="match status" value="1"/>
</dbReference>
<feature type="compositionally biased region" description="Polar residues" evidence="3">
    <location>
        <begin position="182"/>
        <end position="199"/>
    </location>
</feature>
<dbReference type="AlphaFoldDB" id="A0AAD6ISC2"/>
<feature type="compositionally biased region" description="Polar residues" evidence="3">
    <location>
        <begin position="145"/>
        <end position="166"/>
    </location>
</feature>
<proteinExistence type="inferred from homology"/>
<dbReference type="SMART" id="SM00784">
    <property type="entry name" value="SPT2"/>
    <property type="match status" value="1"/>
</dbReference>
<accession>A0AAD6ISC2</accession>
<keyword evidence="5" id="KW-1185">Reference proteome</keyword>
<organism evidence="4 5">
    <name type="scientific">Drechslerella dactyloides</name>
    <name type="common">Nematode-trapping fungus</name>
    <name type="synonym">Arthrobotrys dactyloides</name>
    <dbReference type="NCBI Taxonomy" id="74499"/>
    <lineage>
        <taxon>Eukaryota</taxon>
        <taxon>Fungi</taxon>
        <taxon>Dikarya</taxon>
        <taxon>Ascomycota</taxon>
        <taxon>Pezizomycotina</taxon>
        <taxon>Orbiliomycetes</taxon>
        <taxon>Orbiliales</taxon>
        <taxon>Orbiliaceae</taxon>
        <taxon>Drechslerella</taxon>
    </lineage>
</organism>
<feature type="compositionally biased region" description="Low complexity" evidence="3">
    <location>
        <begin position="436"/>
        <end position="448"/>
    </location>
</feature>
<dbReference type="Proteomes" id="UP001221413">
    <property type="component" value="Unassembled WGS sequence"/>
</dbReference>
<feature type="compositionally biased region" description="Basic residues" evidence="3">
    <location>
        <begin position="408"/>
        <end position="419"/>
    </location>
</feature>
<dbReference type="InterPro" id="IPR013256">
    <property type="entry name" value="Chromatin_SPT2"/>
</dbReference>
<dbReference type="EMBL" id="JAQGDS010000010">
    <property type="protein sequence ID" value="KAJ6257735.1"/>
    <property type="molecule type" value="Genomic_DNA"/>
</dbReference>
<evidence type="ECO:0000256" key="1">
    <source>
        <dbReference type="ARBA" id="ARBA00006461"/>
    </source>
</evidence>
<evidence type="ECO:0000313" key="4">
    <source>
        <dbReference type="EMBL" id="KAJ6257735.1"/>
    </source>
</evidence>
<feature type="compositionally biased region" description="Basic and acidic residues" evidence="3">
    <location>
        <begin position="466"/>
        <end position="478"/>
    </location>
</feature>
<evidence type="ECO:0008006" key="6">
    <source>
        <dbReference type="Google" id="ProtNLM"/>
    </source>
</evidence>
<feature type="compositionally biased region" description="Basic and acidic residues" evidence="3">
    <location>
        <begin position="507"/>
        <end position="535"/>
    </location>
</feature>
<feature type="compositionally biased region" description="Basic and acidic residues" evidence="3">
    <location>
        <begin position="304"/>
        <end position="350"/>
    </location>
</feature>
<feature type="region of interest" description="Disordered" evidence="3">
    <location>
        <begin position="115"/>
        <end position="541"/>
    </location>
</feature>
<name>A0AAD6ISC2_DREDA</name>
<evidence type="ECO:0000256" key="3">
    <source>
        <dbReference type="SAM" id="MobiDB-lite"/>
    </source>
</evidence>
<protein>
    <recommendedName>
        <fullName evidence="6">SPT2 chromatin protein</fullName>
    </recommendedName>
</protein>
<evidence type="ECO:0000313" key="5">
    <source>
        <dbReference type="Proteomes" id="UP001221413"/>
    </source>
</evidence>